<feature type="compositionally biased region" description="Polar residues" evidence="1">
    <location>
        <begin position="27"/>
        <end position="36"/>
    </location>
</feature>
<evidence type="ECO:0000313" key="2">
    <source>
        <dbReference type="EMBL" id="AFC86559.1"/>
    </source>
</evidence>
<feature type="compositionally biased region" description="Polar residues" evidence="1">
    <location>
        <begin position="1"/>
        <end position="12"/>
    </location>
</feature>
<dbReference type="Proteomes" id="UP000005234">
    <property type="component" value="Chromosome"/>
</dbReference>
<dbReference type="STRING" id="767434.Fraau_2177"/>
<dbReference type="AlphaFoldDB" id="H8L483"/>
<accession>H8L483</accession>
<gene>
    <name evidence="2" type="ordered locus">Fraau_2177</name>
</gene>
<dbReference type="HOGENOM" id="CLU_3168385_0_0_6"/>
<proteinExistence type="predicted"/>
<organism evidence="2 3">
    <name type="scientific">Frateuria aurantia (strain ATCC 33424 / DSM 6220 / KCTC 2777 / LMG 1558 / NBRC 3245 / NCIMB 13370)</name>
    <name type="common">Acetobacter aurantius</name>
    <dbReference type="NCBI Taxonomy" id="767434"/>
    <lineage>
        <taxon>Bacteria</taxon>
        <taxon>Pseudomonadati</taxon>
        <taxon>Pseudomonadota</taxon>
        <taxon>Gammaproteobacteria</taxon>
        <taxon>Lysobacterales</taxon>
        <taxon>Rhodanobacteraceae</taxon>
        <taxon>Frateuria</taxon>
    </lineage>
</organism>
<evidence type="ECO:0000256" key="1">
    <source>
        <dbReference type="SAM" id="MobiDB-lite"/>
    </source>
</evidence>
<protein>
    <submittedName>
        <fullName evidence="2">Uncharacterized protein</fullName>
    </submittedName>
</protein>
<sequence length="47" mass="4922">MHSIFQSGQQVSSKDEAGSCPLLAASRTGTAKTVESTDGRVPMRGQN</sequence>
<evidence type="ECO:0000313" key="3">
    <source>
        <dbReference type="Proteomes" id="UP000005234"/>
    </source>
</evidence>
<name>H8L483_FRAAD</name>
<dbReference type="KEGG" id="fau:Fraau_2177"/>
<feature type="region of interest" description="Disordered" evidence="1">
    <location>
        <begin position="1"/>
        <end position="47"/>
    </location>
</feature>
<reference evidence="2" key="1">
    <citation type="submission" date="2012-02" db="EMBL/GenBank/DDBJ databases">
        <title>The complete genome of Frateuria aurantia DSM 6220.</title>
        <authorList>
            <consortium name="US DOE Joint Genome Institute (JGI-PGF)"/>
            <person name="Lucas S."/>
            <person name="Copeland A."/>
            <person name="Lapidus A."/>
            <person name="Glavina del Rio T."/>
            <person name="Dalin E."/>
            <person name="Tice H."/>
            <person name="Bruce D."/>
            <person name="Goodwin L."/>
            <person name="Pitluck S."/>
            <person name="Peters L."/>
            <person name="Ovchinnikova G."/>
            <person name="Teshima H."/>
            <person name="Kyrpides N."/>
            <person name="Mavromatis K."/>
            <person name="Ivanova N."/>
            <person name="Brettin T."/>
            <person name="Detter J.C."/>
            <person name="Han C."/>
            <person name="Larimer F."/>
            <person name="Land M."/>
            <person name="Hauser L."/>
            <person name="Markowitz V."/>
            <person name="Cheng J.-F."/>
            <person name="Hugenholtz P."/>
            <person name="Woyke T."/>
            <person name="Wu D."/>
            <person name="Brambilla E."/>
            <person name="Klenk H.-P."/>
            <person name="Eisen J.A."/>
        </authorList>
    </citation>
    <scope>NUCLEOTIDE SEQUENCE</scope>
    <source>
        <strain evidence="2">DSM 6220</strain>
    </source>
</reference>
<keyword evidence="3" id="KW-1185">Reference proteome</keyword>
<dbReference type="EMBL" id="CP003350">
    <property type="protein sequence ID" value="AFC86559.1"/>
    <property type="molecule type" value="Genomic_DNA"/>
</dbReference>